<sequence>MKYIKLLYIVPILSLLFWSCEKLDYSEASNYTQDYIFSDPHFTNAFLSNIYSYLPADFHSINDAMRSNATDDATFVNALAIVHKFNDGTWSSIQTLDCQWENMYAGIRACNLFLTEMEKNRNFEELRYNDDYELIMERYKLYPYEARFLRAFFYFELIKRYGDVPLITAVLSQEEANNVTRTPYSTIVDFIVEECDEVSAELPVTFLSVPGSETGRATKGAALALKARTLLYAASPLHNPSNNAEKWIEAAKTAKDIIDSDWYSLDDSYESTVNNLASKELIFERRQESTNSFERTNFPVGIEGGNTGTCPTQNLVDSYEMSTTGKGIFEPGSEYEPTNPYANRDPRLHKTVLYNGAVFKGKSIEIWDGGLNGSPKLNATKTGYYLKKYVMESVSLDPTNITTREHVWVIFRLSEILLNYAEAMNEAFGPMNTGTGSLLLSATDAVNMIRARAGMPDFPNGMSKDEFRDKLMNERRVELAFEDHRFWDIRRWKIGASTKDIYGVEVAKNETGTLSYSTKLVENRIWEDKMNLYPIPQTELFINQSLVQNKDW</sequence>
<protein>
    <submittedName>
        <fullName evidence="8">RagB/SusD family nutrient uptake outer membrane protein</fullName>
    </submittedName>
</protein>
<dbReference type="OrthoDB" id="691231at2"/>
<dbReference type="InterPro" id="IPR011990">
    <property type="entry name" value="TPR-like_helical_dom_sf"/>
</dbReference>
<comment type="similarity">
    <text evidence="2">Belongs to the SusD family.</text>
</comment>
<evidence type="ECO:0000313" key="8">
    <source>
        <dbReference type="EMBL" id="RIH62996.1"/>
    </source>
</evidence>
<dbReference type="InterPro" id="IPR012944">
    <property type="entry name" value="SusD_RagB_dom"/>
</dbReference>
<reference evidence="8 9" key="1">
    <citation type="journal article" date="2015" name="Int. J. Syst. Evol. Microbiol.">
        <title>Mariniphaga sediminis sp. nov., isolated from coastal sediment.</title>
        <authorList>
            <person name="Wang F.Q."/>
            <person name="Shen Q.Y."/>
            <person name="Chen G.J."/>
            <person name="Du Z.J."/>
        </authorList>
    </citation>
    <scope>NUCLEOTIDE SEQUENCE [LARGE SCALE GENOMIC DNA]</scope>
    <source>
        <strain evidence="8 9">SY21</strain>
    </source>
</reference>
<dbReference type="Gene3D" id="1.25.40.390">
    <property type="match status" value="1"/>
</dbReference>
<dbReference type="Proteomes" id="UP000266441">
    <property type="component" value="Unassembled WGS sequence"/>
</dbReference>
<keyword evidence="3" id="KW-0732">Signal</keyword>
<evidence type="ECO:0000256" key="2">
    <source>
        <dbReference type="ARBA" id="ARBA00006275"/>
    </source>
</evidence>
<organism evidence="8 9">
    <name type="scientific">Mariniphaga sediminis</name>
    <dbReference type="NCBI Taxonomy" id="1628158"/>
    <lineage>
        <taxon>Bacteria</taxon>
        <taxon>Pseudomonadati</taxon>
        <taxon>Bacteroidota</taxon>
        <taxon>Bacteroidia</taxon>
        <taxon>Marinilabiliales</taxon>
        <taxon>Prolixibacteraceae</taxon>
        <taxon>Mariniphaga</taxon>
    </lineage>
</organism>
<dbReference type="Pfam" id="PF14322">
    <property type="entry name" value="SusD-like_3"/>
    <property type="match status" value="1"/>
</dbReference>
<evidence type="ECO:0000256" key="3">
    <source>
        <dbReference type="ARBA" id="ARBA00022729"/>
    </source>
</evidence>
<keyword evidence="4" id="KW-0472">Membrane</keyword>
<evidence type="ECO:0000259" key="7">
    <source>
        <dbReference type="Pfam" id="PF14322"/>
    </source>
</evidence>
<dbReference type="EMBL" id="QWET01000028">
    <property type="protein sequence ID" value="RIH62996.1"/>
    <property type="molecule type" value="Genomic_DNA"/>
</dbReference>
<proteinExistence type="inferred from homology"/>
<keyword evidence="9" id="KW-1185">Reference proteome</keyword>
<comment type="caution">
    <text evidence="8">The sequence shown here is derived from an EMBL/GenBank/DDBJ whole genome shotgun (WGS) entry which is preliminary data.</text>
</comment>
<evidence type="ECO:0000256" key="1">
    <source>
        <dbReference type="ARBA" id="ARBA00004442"/>
    </source>
</evidence>
<dbReference type="CDD" id="cd08977">
    <property type="entry name" value="SusD"/>
    <property type="match status" value="1"/>
</dbReference>
<comment type="subcellular location">
    <subcellularLocation>
        <location evidence="1">Cell outer membrane</location>
    </subcellularLocation>
</comment>
<dbReference type="InterPro" id="IPR033985">
    <property type="entry name" value="SusD-like_N"/>
</dbReference>
<accession>A0A399CUN2</accession>
<evidence type="ECO:0000259" key="6">
    <source>
        <dbReference type="Pfam" id="PF07980"/>
    </source>
</evidence>
<feature type="domain" description="SusD-like N-terminal" evidence="7">
    <location>
        <begin position="38"/>
        <end position="230"/>
    </location>
</feature>
<gene>
    <name evidence="8" type="ORF">D1164_21835</name>
</gene>
<dbReference type="Pfam" id="PF07980">
    <property type="entry name" value="SusD_RagB"/>
    <property type="match status" value="1"/>
</dbReference>
<dbReference type="GO" id="GO:0009279">
    <property type="term" value="C:cell outer membrane"/>
    <property type="evidence" value="ECO:0007669"/>
    <property type="project" value="UniProtKB-SubCell"/>
</dbReference>
<name>A0A399CUN2_9BACT</name>
<evidence type="ECO:0000256" key="4">
    <source>
        <dbReference type="ARBA" id="ARBA00023136"/>
    </source>
</evidence>
<dbReference type="AlphaFoldDB" id="A0A399CUN2"/>
<evidence type="ECO:0000256" key="5">
    <source>
        <dbReference type="ARBA" id="ARBA00023237"/>
    </source>
</evidence>
<feature type="domain" description="RagB/SusD" evidence="6">
    <location>
        <begin position="279"/>
        <end position="552"/>
    </location>
</feature>
<dbReference type="SUPFAM" id="SSF48452">
    <property type="entry name" value="TPR-like"/>
    <property type="match status" value="1"/>
</dbReference>
<evidence type="ECO:0000313" key="9">
    <source>
        <dbReference type="Proteomes" id="UP000266441"/>
    </source>
</evidence>
<keyword evidence="5" id="KW-0998">Cell outer membrane</keyword>
<dbReference type="RefSeq" id="WP_119352035.1">
    <property type="nucleotide sequence ID" value="NZ_QWET01000028.1"/>
</dbReference>